<dbReference type="Gene3D" id="3.40.50.1820">
    <property type="entry name" value="alpha/beta hydrolase"/>
    <property type="match status" value="1"/>
</dbReference>
<dbReference type="InterPro" id="IPR050471">
    <property type="entry name" value="AB_hydrolase"/>
</dbReference>
<protein>
    <recommendedName>
        <fullName evidence="6">Thioesterase domain-containing protein</fullName>
    </recommendedName>
</protein>
<dbReference type="Pfam" id="PF03061">
    <property type="entry name" value="4HBT"/>
    <property type="match status" value="1"/>
</dbReference>
<dbReference type="GO" id="GO:0016289">
    <property type="term" value="F:acyl-CoA hydrolase activity"/>
    <property type="evidence" value="ECO:0007669"/>
    <property type="project" value="UniProtKB-ARBA"/>
</dbReference>
<dbReference type="InterPro" id="IPR003736">
    <property type="entry name" value="PAAI_dom"/>
</dbReference>
<dbReference type="SUPFAM" id="SSF54637">
    <property type="entry name" value="Thioesterase/thiol ester dehydrase-isomerase"/>
    <property type="match status" value="1"/>
</dbReference>
<evidence type="ECO:0000259" key="2">
    <source>
        <dbReference type="Pfam" id="PF03061"/>
    </source>
</evidence>
<evidence type="ECO:0000259" key="3">
    <source>
        <dbReference type="Pfam" id="PF12697"/>
    </source>
</evidence>
<reference evidence="4 5" key="1">
    <citation type="submission" date="2019-07" db="EMBL/GenBank/DDBJ databases">
        <title>Whole genome shotgun sequence of Nocardia ninae NBRC 108245.</title>
        <authorList>
            <person name="Hosoyama A."/>
            <person name="Uohara A."/>
            <person name="Ohji S."/>
            <person name="Ichikawa N."/>
        </authorList>
    </citation>
    <scope>NUCLEOTIDE SEQUENCE [LARGE SCALE GENOMIC DNA]</scope>
    <source>
        <strain evidence="4 5">NBRC 108245</strain>
    </source>
</reference>
<keyword evidence="1" id="KW-0378">Hydrolase</keyword>
<sequence length="430" mass="44728">MTATIDIDLAKKVLAAQPFAELVGTEIAEFGDGTVTLVIPIRPELGQQFGFVHGGVLSYAADNALTFAAGTALGPNVLTGGFTITYLRPAAGQRLRAVATVTGATRRQAVVRCEIYAEDADTEPVLCAVAQGTTRSVERDLTADNACNNAPRTAQFGVFVSSALVTKGRAVTDFVTSADGTRIAFDRLGHGAPVIVVSGMFCARPMTHDLATRLAERFTVLNYDRRGRGASGDTAPYAPDREVEDLAALVDELGGKAAVYGHSSGAGLALRAAAAGVPITRLVLHEPPYGDDSDESKRSARELAEQVGAAIEQHRPAEAIRIFLTAAGAPPDAAQFAGQDPAMQAVAPTMPYDLAIMGNADTGGVIPLDLVAAVEIPVLVLLGDASPEFFHHTATRLTELLPAAQLSVLAGQDHSAPAEVVAPPVISFLS</sequence>
<dbReference type="InterPro" id="IPR029069">
    <property type="entry name" value="HotDog_dom_sf"/>
</dbReference>
<feature type="domain" description="Thioesterase" evidence="2">
    <location>
        <begin position="49"/>
        <end position="120"/>
    </location>
</feature>
<accession>A0A511MHG3</accession>
<dbReference type="PANTHER" id="PTHR43433:SF5">
    <property type="entry name" value="AB HYDROLASE-1 DOMAIN-CONTAINING PROTEIN"/>
    <property type="match status" value="1"/>
</dbReference>
<dbReference type="Pfam" id="PF12697">
    <property type="entry name" value="Abhydrolase_6"/>
    <property type="match status" value="1"/>
</dbReference>
<feature type="domain" description="AB hydrolase-1" evidence="3">
    <location>
        <begin position="195"/>
        <end position="421"/>
    </location>
</feature>
<name>A0A511MHG3_9NOCA</name>
<dbReference type="NCBIfam" id="TIGR00369">
    <property type="entry name" value="unchar_dom_1"/>
    <property type="match status" value="1"/>
</dbReference>
<dbReference type="InterPro" id="IPR029058">
    <property type="entry name" value="AB_hydrolase_fold"/>
</dbReference>
<dbReference type="SUPFAM" id="SSF53474">
    <property type="entry name" value="alpha/beta-Hydrolases"/>
    <property type="match status" value="1"/>
</dbReference>
<dbReference type="InterPro" id="IPR006683">
    <property type="entry name" value="Thioestr_dom"/>
</dbReference>
<dbReference type="Proteomes" id="UP000321424">
    <property type="component" value="Unassembled WGS sequence"/>
</dbReference>
<dbReference type="InterPro" id="IPR000073">
    <property type="entry name" value="AB_hydrolase_1"/>
</dbReference>
<dbReference type="CDD" id="cd03443">
    <property type="entry name" value="PaaI_thioesterase"/>
    <property type="match status" value="1"/>
</dbReference>
<evidence type="ECO:0000256" key="1">
    <source>
        <dbReference type="ARBA" id="ARBA00022801"/>
    </source>
</evidence>
<gene>
    <name evidence="4" type="ORF">NN4_38650</name>
</gene>
<dbReference type="Gene3D" id="3.10.129.10">
    <property type="entry name" value="Hotdog Thioesterase"/>
    <property type="match status" value="1"/>
</dbReference>
<comment type="caution">
    <text evidence="4">The sequence shown here is derived from an EMBL/GenBank/DDBJ whole genome shotgun (WGS) entry which is preliminary data.</text>
</comment>
<dbReference type="PANTHER" id="PTHR43433">
    <property type="entry name" value="HYDROLASE, ALPHA/BETA FOLD FAMILY PROTEIN"/>
    <property type="match status" value="1"/>
</dbReference>
<dbReference type="AlphaFoldDB" id="A0A511MHG3"/>
<keyword evidence="5" id="KW-1185">Reference proteome</keyword>
<proteinExistence type="predicted"/>
<evidence type="ECO:0000313" key="4">
    <source>
        <dbReference type="EMBL" id="GEM39346.1"/>
    </source>
</evidence>
<dbReference type="EMBL" id="BJXA01000024">
    <property type="protein sequence ID" value="GEM39346.1"/>
    <property type="molecule type" value="Genomic_DNA"/>
</dbReference>
<evidence type="ECO:0008006" key="6">
    <source>
        <dbReference type="Google" id="ProtNLM"/>
    </source>
</evidence>
<evidence type="ECO:0000313" key="5">
    <source>
        <dbReference type="Proteomes" id="UP000321424"/>
    </source>
</evidence>
<organism evidence="4 5">
    <name type="scientific">Nocardia ninae NBRC 108245</name>
    <dbReference type="NCBI Taxonomy" id="1210091"/>
    <lineage>
        <taxon>Bacteria</taxon>
        <taxon>Bacillati</taxon>
        <taxon>Actinomycetota</taxon>
        <taxon>Actinomycetes</taxon>
        <taxon>Mycobacteriales</taxon>
        <taxon>Nocardiaceae</taxon>
        <taxon>Nocardia</taxon>
    </lineage>
</organism>